<keyword evidence="2" id="KW-1185">Reference proteome</keyword>
<dbReference type="Proteomes" id="UP001283361">
    <property type="component" value="Unassembled WGS sequence"/>
</dbReference>
<dbReference type="EMBL" id="JAWDGP010001872">
    <property type="protein sequence ID" value="KAK3787286.1"/>
    <property type="molecule type" value="Genomic_DNA"/>
</dbReference>
<evidence type="ECO:0000313" key="1">
    <source>
        <dbReference type="EMBL" id="KAK3787286.1"/>
    </source>
</evidence>
<reference evidence="1" key="1">
    <citation type="journal article" date="2023" name="G3 (Bethesda)">
        <title>A reference genome for the long-term kleptoplast-retaining sea slug Elysia crispata morphotype clarki.</title>
        <authorList>
            <person name="Eastman K.E."/>
            <person name="Pendleton A.L."/>
            <person name="Shaikh M.A."/>
            <person name="Suttiyut T."/>
            <person name="Ogas R."/>
            <person name="Tomko P."/>
            <person name="Gavelis G."/>
            <person name="Widhalm J.R."/>
            <person name="Wisecaver J.H."/>
        </authorList>
    </citation>
    <scope>NUCLEOTIDE SEQUENCE</scope>
    <source>
        <strain evidence="1">ECLA1</strain>
    </source>
</reference>
<organism evidence="1 2">
    <name type="scientific">Elysia crispata</name>
    <name type="common">lettuce slug</name>
    <dbReference type="NCBI Taxonomy" id="231223"/>
    <lineage>
        <taxon>Eukaryota</taxon>
        <taxon>Metazoa</taxon>
        <taxon>Spiralia</taxon>
        <taxon>Lophotrochozoa</taxon>
        <taxon>Mollusca</taxon>
        <taxon>Gastropoda</taxon>
        <taxon>Heterobranchia</taxon>
        <taxon>Euthyneura</taxon>
        <taxon>Panpulmonata</taxon>
        <taxon>Sacoglossa</taxon>
        <taxon>Placobranchoidea</taxon>
        <taxon>Plakobranchidae</taxon>
        <taxon>Elysia</taxon>
    </lineage>
</organism>
<accession>A0AAE1AHM9</accession>
<evidence type="ECO:0000313" key="2">
    <source>
        <dbReference type="Proteomes" id="UP001283361"/>
    </source>
</evidence>
<name>A0AAE1AHM9_9GAST</name>
<protein>
    <submittedName>
        <fullName evidence="1">Uncharacterized protein</fullName>
    </submittedName>
</protein>
<sequence>MHPRVVQGWVIFLHATQIPRPRYPTQRSPAMVCPFYSMAALVLEVTEQKRIKAVSDARWVQVWPAGLAIKIRASGCRLPMSGLLHARSVTAGLELTVRLARGRGVCDAALDKEDVPDGGARCRMDGAHQWNATAVSGWGMTGGAGILEE</sequence>
<comment type="caution">
    <text evidence="1">The sequence shown here is derived from an EMBL/GenBank/DDBJ whole genome shotgun (WGS) entry which is preliminary data.</text>
</comment>
<dbReference type="AlphaFoldDB" id="A0AAE1AHM9"/>
<proteinExistence type="predicted"/>
<gene>
    <name evidence="1" type="ORF">RRG08_056007</name>
</gene>